<proteinExistence type="inferred from homology"/>
<name>A0ABV7AAN3_9BACI</name>
<keyword evidence="1" id="KW-0645">Protease</keyword>
<dbReference type="RefSeq" id="WP_390308266.1">
    <property type="nucleotide sequence ID" value="NZ_JBHRRZ010000040.1"/>
</dbReference>
<reference evidence="4" key="1">
    <citation type="journal article" date="2019" name="Int. J. Syst. Evol. Microbiol.">
        <title>The Global Catalogue of Microorganisms (GCM) 10K type strain sequencing project: providing services to taxonomists for standard genome sequencing and annotation.</title>
        <authorList>
            <consortium name="The Broad Institute Genomics Platform"/>
            <consortium name="The Broad Institute Genome Sequencing Center for Infectious Disease"/>
            <person name="Wu L."/>
            <person name="Ma J."/>
        </authorList>
    </citation>
    <scope>NUCLEOTIDE SEQUENCE [LARGE SCALE GENOMIC DNA]</scope>
    <source>
        <strain evidence="4">KCTC 13193</strain>
    </source>
</reference>
<comment type="similarity">
    <text evidence="1">Belongs to the peptidase U4 family.</text>
</comment>
<evidence type="ECO:0000256" key="2">
    <source>
        <dbReference type="SAM" id="Phobius"/>
    </source>
</evidence>
<keyword evidence="4" id="KW-1185">Reference proteome</keyword>
<evidence type="ECO:0000313" key="4">
    <source>
        <dbReference type="Proteomes" id="UP001595387"/>
    </source>
</evidence>
<dbReference type="Proteomes" id="UP001595387">
    <property type="component" value="Unassembled WGS sequence"/>
</dbReference>
<protein>
    <recommendedName>
        <fullName evidence="1">Sporulation sigma-E factor-processing peptidase</fullName>
        <ecNumber evidence="1">3.4.23.-</ecNumber>
    </recommendedName>
    <alternativeName>
        <fullName evidence="1">Membrane-associated aspartic protease</fullName>
    </alternativeName>
    <alternativeName>
        <fullName evidence="1">Stage II sporulation protein GA</fullName>
    </alternativeName>
</protein>
<feature type="transmembrane region" description="Helical" evidence="2">
    <location>
        <begin position="34"/>
        <end position="53"/>
    </location>
</feature>
<comment type="subcellular location">
    <subcellularLocation>
        <location evidence="1">Cell membrane</location>
    </subcellularLocation>
</comment>
<keyword evidence="1" id="KW-1003">Cell membrane</keyword>
<comment type="subunit">
    <text evidence="1">Self-associates. Interacts with SigE. Interacts with SpoIIR.</text>
</comment>
<comment type="caution">
    <text evidence="3">The sequence shown here is derived from an EMBL/GenBank/DDBJ whole genome shotgun (WGS) entry which is preliminary data.</text>
</comment>
<keyword evidence="2" id="KW-1133">Transmembrane helix</keyword>
<organism evidence="3 4">
    <name type="scientific">Virgibacillus sediminis</name>
    <dbReference type="NCBI Taxonomy" id="202260"/>
    <lineage>
        <taxon>Bacteria</taxon>
        <taxon>Bacillati</taxon>
        <taxon>Bacillota</taxon>
        <taxon>Bacilli</taxon>
        <taxon>Bacillales</taxon>
        <taxon>Bacillaceae</taxon>
        <taxon>Virgibacillus</taxon>
    </lineage>
</organism>
<keyword evidence="1" id="KW-0064">Aspartyl protease</keyword>
<sequence length="306" mass="35311">MAIYLDAIWILNFFLDMMLLLLTQALARDSTQKWRICLGAFVASLLVPISVYYPDTFISSVAGKFLYSVLIIICAFRFVNLHRFMRLLLLFYFTTFAVGGGMVAVHFLFQSPVGIHANGLITYNAGYGDPVSWLFVIIAFPIAWKFTKNRMDKHAVEKIKYEQFCPVTIQIKNKAHQTTGYIDSGNQLTDPLTKKPVIICDEAFLRHWFTEQEWRALKQAEEDLDLENLPTSWQHDIQLVPYQGIQGRSSFLFTIRPDQLTVYYDDQKIITEKVLIGIQFASLTRDESYHCLLHPQIIKLETLYSA</sequence>
<evidence type="ECO:0000256" key="1">
    <source>
        <dbReference type="PIRNR" id="PIRNR018571"/>
    </source>
</evidence>
<comment type="function">
    <text evidence="1">Probable aspartic protease that is responsible for the proteolytic cleavage of the RNA polymerase sigma E factor (SigE/spoIIGB) to yield the active peptide in the mother cell during sporulation. Responds to a signal from the forespore that is triggered by the extracellular signal protein SpoIIR.</text>
</comment>
<dbReference type="PIRSF" id="PIRSF018571">
    <property type="entry name" value="SpoIIGA"/>
    <property type="match status" value="1"/>
</dbReference>
<dbReference type="Pfam" id="PF03419">
    <property type="entry name" value="Peptidase_U4"/>
    <property type="match status" value="1"/>
</dbReference>
<dbReference type="EC" id="3.4.23.-" evidence="1"/>
<dbReference type="NCBIfam" id="TIGR02854">
    <property type="entry name" value="spore_II_GA"/>
    <property type="match status" value="1"/>
</dbReference>
<keyword evidence="1 2" id="KW-0472">Membrane</keyword>
<gene>
    <name evidence="3" type="primary">spoIIGA</name>
    <name evidence="3" type="ORF">ACFODW_17850</name>
</gene>
<evidence type="ECO:0000313" key="3">
    <source>
        <dbReference type="EMBL" id="MFC2950191.1"/>
    </source>
</evidence>
<dbReference type="InterPro" id="IPR005081">
    <property type="entry name" value="SpoIIGA"/>
</dbReference>
<keyword evidence="1" id="KW-0378">Hydrolase</keyword>
<feature type="transmembrane region" description="Helical" evidence="2">
    <location>
        <begin position="6"/>
        <end position="27"/>
    </location>
</feature>
<dbReference type="EMBL" id="JBHRRZ010000040">
    <property type="protein sequence ID" value="MFC2950191.1"/>
    <property type="molecule type" value="Genomic_DNA"/>
</dbReference>
<feature type="transmembrane region" description="Helical" evidence="2">
    <location>
        <begin position="121"/>
        <end position="144"/>
    </location>
</feature>
<keyword evidence="2" id="KW-0812">Transmembrane</keyword>
<feature type="transmembrane region" description="Helical" evidence="2">
    <location>
        <begin position="65"/>
        <end position="81"/>
    </location>
</feature>
<keyword evidence="1" id="KW-0749">Sporulation</keyword>
<feature type="transmembrane region" description="Helical" evidence="2">
    <location>
        <begin position="88"/>
        <end position="109"/>
    </location>
</feature>
<accession>A0ABV7AAN3</accession>